<feature type="compositionally biased region" description="Polar residues" evidence="1">
    <location>
        <begin position="97"/>
        <end position="121"/>
    </location>
</feature>
<feature type="compositionally biased region" description="Low complexity" evidence="1">
    <location>
        <begin position="83"/>
        <end position="96"/>
    </location>
</feature>
<organism evidence="2 3">
    <name type="scientific">Potamilus streckersoni</name>
    <dbReference type="NCBI Taxonomy" id="2493646"/>
    <lineage>
        <taxon>Eukaryota</taxon>
        <taxon>Metazoa</taxon>
        <taxon>Spiralia</taxon>
        <taxon>Lophotrochozoa</taxon>
        <taxon>Mollusca</taxon>
        <taxon>Bivalvia</taxon>
        <taxon>Autobranchia</taxon>
        <taxon>Heteroconchia</taxon>
        <taxon>Palaeoheterodonta</taxon>
        <taxon>Unionida</taxon>
        <taxon>Unionoidea</taxon>
        <taxon>Unionidae</taxon>
        <taxon>Ambleminae</taxon>
        <taxon>Lampsilini</taxon>
        <taxon>Potamilus</taxon>
    </lineage>
</organism>
<gene>
    <name evidence="2" type="ORF">CHS0354_031399</name>
</gene>
<comment type="caution">
    <text evidence="2">The sequence shown here is derived from an EMBL/GenBank/DDBJ whole genome shotgun (WGS) entry which is preliminary data.</text>
</comment>
<evidence type="ECO:0000256" key="1">
    <source>
        <dbReference type="SAM" id="MobiDB-lite"/>
    </source>
</evidence>
<name>A0AAE0SK35_9BIVA</name>
<proteinExistence type="predicted"/>
<dbReference type="Proteomes" id="UP001195483">
    <property type="component" value="Unassembled WGS sequence"/>
</dbReference>
<sequence>MTIENTKKEGKIAQTIPAPQELKTTPIIRRSVSAILPLLTHQVNTSPVSTPAVAALIPSTAALLKSIRGKMAESKPINSGKITTTETSTTMTSESTNKQPITPTTDANLTKTPSTVNNSKQLPRKTQKKQNSKQEANRLKMDTVPPHQIKVNSYGTA</sequence>
<protein>
    <submittedName>
        <fullName evidence="2">Uncharacterized protein</fullName>
    </submittedName>
</protein>
<dbReference type="EMBL" id="JAEAOA010001877">
    <property type="protein sequence ID" value="KAK3593337.1"/>
    <property type="molecule type" value="Genomic_DNA"/>
</dbReference>
<reference evidence="2" key="2">
    <citation type="journal article" date="2021" name="Genome Biol. Evol.">
        <title>Developing a high-quality reference genome for a parasitic bivalve with doubly uniparental inheritance (Bivalvia: Unionida).</title>
        <authorList>
            <person name="Smith C.H."/>
        </authorList>
    </citation>
    <scope>NUCLEOTIDE SEQUENCE</scope>
    <source>
        <strain evidence="2">CHS0354</strain>
        <tissue evidence="2">Mantle</tissue>
    </source>
</reference>
<feature type="compositionally biased region" description="Basic residues" evidence="1">
    <location>
        <begin position="122"/>
        <end position="131"/>
    </location>
</feature>
<keyword evidence="3" id="KW-1185">Reference proteome</keyword>
<dbReference type="AlphaFoldDB" id="A0AAE0SK35"/>
<feature type="region of interest" description="Disordered" evidence="1">
    <location>
        <begin position="72"/>
        <end position="157"/>
    </location>
</feature>
<reference evidence="2" key="3">
    <citation type="submission" date="2023-05" db="EMBL/GenBank/DDBJ databases">
        <authorList>
            <person name="Smith C.H."/>
        </authorList>
    </citation>
    <scope>NUCLEOTIDE SEQUENCE</scope>
    <source>
        <strain evidence="2">CHS0354</strain>
        <tissue evidence="2">Mantle</tissue>
    </source>
</reference>
<evidence type="ECO:0000313" key="3">
    <source>
        <dbReference type="Proteomes" id="UP001195483"/>
    </source>
</evidence>
<accession>A0AAE0SK35</accession>
<reference evidence="2" key="1">
    <citation type="journal article" date="2021" name="Genome Biol. Evol.">
        <title>A High-Quality Reference Genome for a Parasitic Bivalve with Doubly Uniparental Inheritance (Bivalvia: Unionida).</title>
        <authorList>
            <person name="Smith C.H."/>
        </authorList>
    </citation>
    <scope>NUCLEOTIDE SEQUENCE</scope>
    <source>
        <strain evidence="2">CHS0354</strain>
    </source>
</reference>
<evidence type="ECO:0000313" key="2">
    <source>
        <dbReference type="EMBL" id="KAK3593337.1"/>
    </source>
</evidence>